<evidence type="ECO:0000313" key="2">
    <source>
        <dbReference type="EMBL" id="THF77588.1"/>
    </source>
</evidence>
<comment type="caution">
    <text evidence="2">The sequence shown here is derived from an EMBL/GenBank/DDBJ whole genome shotgun (WGS) entry which is preliminary data.</text>
</comment>
<dbReference type="Gene3D" id="3.40.50.300">
    <property type="entry name" value="P-loop containing nucleotide triphosphate hydrolases"/>
    <property type="match status" value="1"/>
</dbReference>
<accession>A0A4S4BRI2</accession>
<dbReference type="CDD" id="cd19481">
    <property type="entry name" value="RecA-like_protease"/>
    <property type="match status" value="1"/>
</dbReference>
<dbReference type="InterPro" id="IPR027417">
    <property type="entry name" value="P-loop_NTPase"/>
</dbReference>
<name>A0A4S4BRI2_9BACL</name>
<dbReference type="Proteomes" id="UP000310636">
    <property type="component" value="Unassembled WGS sequence"/>
</dbReference>
<dbReference type="InterPro" id="IPR003593">
    <property type="entry name" value="AAA+_ATPase"/>
</dbReference>
<dbReference type="SMART" id="SM00382">
    <property type="entry name" value="AAA"/>
    <property type="match status" value="1"/>
</dbReference>
<dbReference type="InterPro" id="IPR050168">
    <property type="entry name" value="AAA_ATPase_domain"/>
</dbReference>
<dbReference type="AlphaFoldDB" id="A0A4S4BRI2"/>
<reference evidence="2 3" key="1">
    <citation type="submission" date="2019-04" db="EMBL/GenBank/DDBJ databases">
        <title>Cohnella sp. nov. isolated from preserved vegetables.</title>
        <authorList>
            <person name="Lin S.-Y."/>
            <person name="Hung M.-H."/>
            <person name="Young C.-C."/>
        </authorList>
    </citation>
    <scope>NUCLEOTIDE SEQUENCE [LARGE SCALE GENOMIC DNA]</scope>
    <source>
        <strain evidence="2 3">CC-MHH1044</strain>
    </source>
</reference>
<dbReference type="GO" id="GO:0005524">
    <property type="term" value="F:ATP binding"/>
    <property type="evidence" value="ECO:0007669"/>
    <property type="project" value="InterPro"/>
</dbReference>
<dbReference type="OrthoDB" id="9806903at2"/>
<sequence length="756" mass="83582">MAETGTATVADSVRKARATANAAAAEADAASAMTGYSAADHLRDELEWLDVGLRTLLEASGDDSFTDPLAAFKGMVVSREELSADDPAESRELAIAWHAYKGFRRELEKRNDERAELARGLPLVQLTNALRLTLWEYRCIVFCVAVEIDRNYEKWYAYLNDDATARTATVDLALRLLGDTEEDRVLGMALLSRQGKLRRWLLQQPEADAVLGLRSPLRLDERAISFLLETERLDGRLGGAVEALEEDEYPLPAWEGEAALEQKLGQVVRAWPSGGMPIVALWGARGAGKRRLLHRLAASRGQRLLMVSLAALPAEEERLRSLLDRLVREALLTDAAIVLSEEDGDGAWKEKLPQEVLRGALQAYENDAQRPLLGWMSGERRAAYELPLPINAPLWSMEVSPPAVSERAALWRRHAEELPARERSSPTCPDYGTLSAELAARFQFTPGQIASAWRQSLILAAERGERLPDKSDLAAAAKGQFRHRLAQHAIAIKPRSRWSDLILPKESLSLIQEACNRYKLRETVLSDWGFAGRVSYGTGVHLLFAGPPGTGKTMAADAVAGELGLELYRVDLSRIVSKYIGETEQRLRELFEEARQSGAILFFDEGDALFGKRTEVKDSNDRYANMEAAYLLQLIEAYDGVTILATNLMQNLDEALLRRMSVIVKFPFPSPEDRARIFASLLPAGAPLGEELDLPFLAQRVEVSGGHIKNIVLAAAFLAASERAPIGMSHMIRAAKEELQKLGKIPMRGAFAPYSE</sequence>
<dbReference type="Pfam" id="PF00004">
    <property type="entry name" value="AAA"/>
    <property type="match status" value="1"/>
</dbReference>
<keyword evidence="3" id="KW-1185">Reference proteome</keyword>
<dbReference type="InterPro" id="IPR003959">
    <property type="entry name" value="ATPase_AAA_core"/>
</dbReference>
<dbReference type="EMBL" id="SSOB01000019">
    <property type="protein sequence ID" value="THF77588.1"/>
    <property type="molecule type" value="Genomic_DNA"/>
</dbReference>
<dbReference type="GO" id="GO:0016887">
    <property type="term" value="F:ATP hydrolysis activity"/>
    <property type="evidence" value="ECO:0007669"/>
    <property type="project" value="InterPro"/>
</dbReference>
<gene>
    <name evidence="2" type="ORF">E6C55_16360</name>
</gene>
<dbReference type="SUPFAM" id="SSF52540">
    <property type="entry name" value="P-loop containing nucleoside triphosphate hydrolases"/>
    <property type="match status" value="2"/>
</dbReference>
<dbReference type="Pfam" id="PF22977">
    <property type="entry name" value="WHD"/>
    <property type="match status" value="1"/>
</dbReference>
<protein>
    <submittedName>
        <fullName evidence="2">AAA family ATPase</fullName>
    </submittedName>
</protein>
<dbReference type="PANTHER" id="PTHR23077:SF117">
    <property type="entry name" value="AAA+ ATPASE DOMAIN-CONTAINING PROTEIN"/>
    <property type="match status" value="1"/>
</dbReference>
<evidence type="ECO:0000313" key="3">
    <source>
        <dbReference type="Proteomes" id="UP000310636"/>
    </source>
</evidence>
<organism evidence="2 3">
    <name type="scientific">Cohnella fermenti</name>
    <dbReference type="NCBI Taxonomy" id="2565925"/>
    <lineage>
        <taxon>Bacteria</taxon>
        <taxon>Bacillati</taxon>
        <taxon>Bacillota</taxon>
        <taxon>Bacilli</taxon>
        <taxon>Bacillales</taxon>
        <taxon>Paenibacillaceae</taxon>
        <taxon>Cohnella</taxon>
    </lineage>
</organism>
<feature type="domain" description="AAA+ ATPase" evidence="1">
    <location>
        <begin position="538"/>
        <end position="668"/>
    </location>
</feature>
<dbReference type="RefSeq" id="WP_136370888.1">
    <property type="nucleotide sequence ID" value="NZ_SSOB01000019.1"/>
</dbReference>
<dbReference type="PANTHER" id="PTHR23077">
    <property type="entry name" value="AAA-FAMILY ATPASE"/>
    <property type="match status" value="1"/>
</dbReference>
<dbReference type="InterPro" id="IPR054472">
    <property type="entry name" value="WHD"/>
</dbReference>
<proteinExistence type="predicted"/>
<evidence type="ECO:0000259" key="1">
    <source>
        <dbReference type="SMART" id="SM00382"/>
    </source>
</evidence>